<reference evidence="1" key="2">
    <citation type="journal article" date="1993" name="J. Bacteriol.">
        <title>A survey of the Mycoplasma genitalium genome by using random sequencing.</title>
        <authorList>
            <person name="Peterson S.N."/>
            <person name="Hu P.-C."/>
            <person name="Bott K.F."/>
            <person name="Hutchison C.A. III"/>
        </authorList>
    </citation>
    <scope>NUCLEOTIDE SEQUENCE</scope>
</reference>
<organism evidence="1">
    <name type="scientific">Mycoplasmoides genitalium</name>
    <name type="common">Mycoplasma genitalium</name>
    <dbReference type="NCBI Taxonomy" id="2097"/>
    <lineage>
        <taxon>Bacteria</taxon>
        <taxon>Bacillati</taxon>
        <taxon>Mycoplasmatota</taxon>
        <taxon>Mycoplasmoidales</taxon>
        <taxon>Mycoplasmoidaceae</taxon>
        <taxon>Mycoplasmoides</taxon>
    </lineage>
</organism>
<sequence>SYSARCNLSSSNSSFSLEQILLKVWDENKGFNAHDKHKVSISGFVNGLMLYFSNWVCKKGKSKLIPLWATITQSSR</sequence>
<proteinExistence type="predicted"/>
<accession>Q49459</accession>
<feature type="non-terminal residue" evidence="1">
    <location>
        <position position="76"/>
    </location>
</feature>
<dbReference type="EMBL" id="U01807">
    <property type="protein sequence ID" value="AAD12337.1"/>
    <property type="molecule type" value="Genomic_DNA"/>
</dbReference>
<evidence type="ECO:0000313" key="1">
    <source>
        <dbReference type="EMBL" id="AAD12337.1"/>
    </source>
</evidence>
<feature type="non-terminal residue" evidence="1">
    <location>
        <position position="1"/>
    </location>
</feature>
<dbReference type="AlphaFoldDB" id="Q49459"/>
<protein>
    <submittedName>
        <fullName evidence="1">Uncharacterized protein</fullName>
    </submittedName>
</protein>
<reference evidence="1" key="1">
    <citation type="thesis" date="1992" institute="Microbiology and Immunology" country="University of North Carolina Medical School">
        <title>Characterization and analysis of the Mycoplasma genitalium genome.</title>
        <authorList>
            <person name="Peterson S.N."/>
        </authorList>
    </citation>
    <scope>NUCLEOTIDE SEQUENCE</scope>
</reference>
<name>Q49459_MYCGT</name>